<evidence type="ECO:0000313" key="5">
    <source>
        <dbReference type="EMBL" id="MCA6076722.1"/>
    </source>
</evidence>
<evidence type="ECO:0000256" key="2">
    <source>
        <dbReference type="ARBA" id="ARBA00023235"/>
    </source>
</evidence>
<dbReference type="EMBL" id="JAIXNE010000003">
    <property type="protein sequence ID" value="MCA6076722.1"/>
    <property type="molecule type" value="Genomic_DNA"/>
</dbReference>
<dbReference type="Pfam" id="PF02567">
    <property type="entry name" value="PhzC-PhzF"/>
    <property type="match status" value="1"/>
</dbReference>
<comment type="similarity">
    <text evidence="1">Belongs to the PhzF family.</text>
</comment>
<evidence type="ECO:0000313" key="7">
    <source>
        <dbReference type="Proteomes" id="UP001139409"/>
    </source>
</evidence>
<dbReference type="SUPFAM" id="SSF54506">
    <property type="entry name" value="Diaminopimelate epimerase-like"/>
    <property type="match status" value="1"/>
</dbReference>
<dbReference type="EMBL" id="JAIXNE010000004">
    <property type="protein sequence ID" value="MCA6077850.1"/>
    <property type="molecule type" value="Genomic_DNA"/>
</dbReference>
<accession>A0A9X1HTV6</accession>
<protein>
    <submittedName>
        <fullName evidence="6">PhzF family phenazine biosynthesis protein</fullName>
    </submittedName>
</protein>
<dbReference type="RefSeq" id="WP_225698644.1">
    <property type="nucleotide sequence ID" value="NZ_JAIXNE010000002.1"/>
</dbReference>
<dbReference type="PIRSF" id="PIRSF016184">
    <property type="entry name" value="PhzC_PhzF"/>
    <property type="match status" value="1"/>
</dbReference>
<proteinExistence type="inferred from homology"/>
<dbReference type="AlphaFoldDB" id="A0A9X1HTV6"/>
<dbReference type="PANTHER" id="PTHR13774">
    <property type="entry name" value="PHENAZINE BIOSYNTHESIS PROTEIN"/>
    <property type="match status" value="1"/>
</dbReference>
<keyword evidence="2" id="KW-0413">Isomerase</keyword>
<dbReference type="InterPro" id="IPR003719">
    <property type="entry name" value="Phenazine_PhzF-like"/>
</dbReference>
<keyword evidence="7" id="KW-1185">Reference proteome</keyword>
<organism evidence="6 7">
    <name type="scientific">Fulvivirga sedimenti</name>
    <dbReference type="NCBI Taxonomy" id="2879465"/>
    <lineage>
        <taxon>Bacteria</taxon>
        <taxon>Pseudomonadati</taxon>
        <taxon>Bacteroidota</taxon>
        <taxon>Cytophagia</taxon>
        <taxon>Cytophagales</taxon>
        <taxon>Fulvivirgaceae</taxon>
        <taxon>Fulvivirga</taxon>
    </lineage>
</organism>
<dbReference type="Gene3D" id="3.10.310.10">
    <property type="entry name" value="Diaminopimelate Epimerase, Chain A, domain 1"/>
    <property type="match status" value="2"/>
</dbReference>
<sequence>MNLPIYQIDAFASEVFQGNPAAVVPLSDWLPDPVLQNIALENNLSETAFFVRNEDGAYHLRWFTPVNEVDLCGHATLATAFVLFEHLNYQQDVIRFDTRSGRLTVAKSATGFQMDFPSDNPNTVPAGEFEAMIGCPILGAYKGVSDMLIEVENQQIVQNVQPDFRAMTAFPVRGFIVTARGEQTDIVSRCFYPAYGVDEDPVTGSAHTTLFSFWGPKLDKTEMTAQQLSARGGMLRGKIQKDRILLEGNAVLYLRGEIRTR</sequence>
<dbReference type="PANTHER" id="PTHR13774:SF17">
    <property type="entry name" value="PHENAZINE BIOSYNTHESIS-LIKE DOMAIN-CONTAINING PROTEIN"/>
    <property type="match status" value="1"/>
</dbReference>
<reference evidence="6" key="1">
    <citation type="submission" date="2021-09" db="EMBL/GenBank/DDBJ databases">
        <title>Fulvivirga sp. isolated from coastal sediment.</title>
        <authorList>
            <person name="Yu H."/>
        </authorList>
    </citation>
    <scope>NUCLEOTIDE SEQUENCE</scope>
    <source>
        <strain evidence="6">1062</strain>
    </source>
</reference>
<feature type="active site" evidence="3">
    <location>
        <position position="46"/>
    </location>
</feature>
<dbReference type="GO" id="GO:0005737">
    <property type="term" value="C:cytoplasm"/>
    <property type="evidence" value="ECO:0007669"/>
    <property type="project" value="TreeGrafter"/>
</dbReference>
<evidence type="ECO:0000256" key="3">
    <source>
        <dbReference type="PIRSR" id="PIRSR016184-1"/>
    </source>
</evidence>
<dbReference type="NCBIfam" id="TIGR00654">
    <property type="entry name" value="PhzF_family"/>
    <property type="match status" value="1"/>
</dbReference>
<gene>
    <name evidence="4" type="ORF">LDX50_11755</name>
    <name evidence="5" type="ORF">LDX50_17725</name>
    <name evidence="6" type="ORF">LDX50_23445</name>
</gene>
<dbReference type="GO" id="GO:0016853">
    <property type="term" value="F:isomerase activity"/>
    <property type="evidence" value="ECO:0007669"/>
    <property type="project" value="UniProtKB-KW"/>
</dbReference>
<name>A0A9X1HTV6_9BACT</name>
<dbReference type="Proteomes" id="UP001139409">
    <property type="component" value="Unassembled WGS sequence"/>
</dbReference>
<evidence type="ECO:0000313" key="6">
    <source>
        <dbReference type="EMBL" id="MCA6077850.1"/>
    </source>
</evidence>
<dbReference type="EMBL" id="JAIXNE010000002">
    <property type="protein sequence ID" value="MCA6075545.1"/>
    <property type="molecule type" value="Genomic_DNA"/>
</dbReference>
<evidence type="ECO:0000256" key="1">
    <source>
        <dbReference type="ARBA" id="ARBA00008270"/>
    </source>
</evidence>
<evidence type="ECO:0000313" key="4">
    <source>
        <dbReference type="EMBL" id="MCA6075545.1"/>
    </source>
</evidence>
<comment type="caution">
    <text evidence="6">The sequence shown here is derived from an EMBL/GenBank/DDBJ whole genome shotgun (WGS) entry which is preliminary data.</text>
</comment>